<evidence type="ECO:0000256" key="5">
    <source>
        <dbReference type="ARBA" id="ARBA00022989"/>
    </source>
</evidence>
<dbReference type="GO" id="GO:0005886">
    <property type="term" value="C:plasma membrane"/>
    <property type="evidence" value="ECO:0007669"/>
    <property type="project" value="UniProtKB-SubCell"/>
</dbReference>
<keyword evidence="5 7" id="KW-1133">Transmembrane helix</keyword>
<evidence type="ECO:0000256" key="1">
    <source>
        <dbReference type="ARBA" id="ARBA00004651"/>
    </source>
</evidence>
<dbReference type="STRING" id="36842.SAMN02194393_00653"/>
<dbReference type="Proteomes" id="UP000190285">
    <property type="component" value="Unassembled WGS sequence"/>
</dbReference>
<evidence type="ECO:0000256" key="6">
    <source>
        <dbReference type="ARBA" id="ARBA00023136"/>
    </source>
</evidence>
<protein>
    <submittedName>
        <fullName evidence="8">NitT/TauT family transport system permease protein</fullName>
    </submittedName>
</protein>
<gene>
    <name evidence="8" type="ORF">SAMN02194393_00653</name>
</gene>
<evidence type="ECO:0000256" key="4">
    <source>
        <dbReference type="ARBA" id="ARBA00022692"/>
    </source>
</evidence>
<proteinExistence type="predicted"/>
<dbReference type="EMBL" id="FUZT01000001">
    <property type="protein sequence ID" value="SKC41565.1"/>
    <property type="molecule type" value="Genomic_DNA"/>
</dbReference>
<keyword evidence="6 7" id="KW-0472">Membrane</keyword>
<evidence type="ECO:0000313" key="8">
    <source>
        <dbReference type="EMBL" id="SKC41565.1"/>
    </source>
</evidence>
<feature type="transmembrane region" description="Helical" evidence="7">
    <location>
        <begin position="21"/>
        <end position="39"/>
    </location>
</feature>
<dbReference type="OrthoDB" id="9783295at2"/>
<dbReference type="AlphaFoldDB" id="A0A1T5IR28"/>
<keyword evidence="2" id="KW-0813">Transport</keyword>
<feature type="transmembrane region" description="Helical" evidence="7">
    <location>
        <begin position="59"/>
        <end position="77"/>
    </location>
</feature>
<keyword evidence="4 7" id="KW-0812">Transmembrane</keyword>
<reference evidence="8 9" key="1">
    <citation type="submission" date="2017-02" db="EMBL/GenBank/DDBJ databases">
        <authorList>
            <person name="Peterson S.W."/>
        </authorList>
    </citation>
    <scope>NUCLEOTIDE SEQUENCE [LARGE SCALE GENOMIC DNA]</scope>
    <source>
        <strain evidence="8 9">M1</strain>
    </source>
</reference>
<dbReference type="InterPro" id="IPR035906">
    <property type="entry name" value="MetI-like_sf"/>
</dbReference>
<evidence type="ECO:0000256" key="3">
    <source>
        <dbReference type="ARBA" id="ARBA00022475"/>
    </source>
</evidence>
<feature type="transmembrane region" description="Helical" evidence="7">
    <location>
        <begin position="124"/>
        <end position="149"/>
    </location>
</feature>
<accession>A0A1T5IR28</accession>
<keyword evidence="9" id="KW-1185">Reference proteome</keyword>
<dbReference type="SUPFAM" id="SSF161098">
    <property type="entry name" value="MetI-like"/>
    <property type="match status" value="1"/>
</dbReference>
<organism evidence="8 9">
    <name type="scientific">Maledivibacter halophilus</name>
    <dbReference type="NCBI Taxonomy" id="36842"/>
    <lineage>
        <taxon>Bacteria</taxon>
        <taxon>Bacillati</taxon>
        <taxon>Bacillota</taxon>
        <taxon>Clostridia</taxon>
        <taxon>Peptostreptococcales</taxon>
        <taxon>Caminicellaceae</taxon>
        <taxon>Maledivibacter</taxon>
    </lineage>
</organism>
<dbReference type="PANTHER" id="PTHR30151">
    <property type="entry name" value="ALKANE SULFONATE ABC TRANSPORTER-RELATED, MEMBRANE SUBUNIT"/>
    <property type="match status" value="1"/>
</dbReference>
<evidence type="ECO:0000313" key="9">
    <source>
        <dbReference type="Proteomes" id="UP000190285"/>
    </source>
</evidence>
<keyword evidence="3" id="KW-1003">Cell membrane</keyword>
<name>A0A1T5IR28_9FIRM</name>
<dbReference type="RefSeq" id="WP_079489293.1">
    <property type="nucleotide sequence ID" value="NZ_FUZT01000001.1"/>
</dbReference>
<evidence type="ECO:0000256" key="7">
    <source>
        <dbReference type="SAM" id="Phobius"/>
    </source>
</evidence>
<comment type="subcellular location">
    <subcellularLocation>
        <location evidence="1">Cell membrane</location>
        <topology evidence="1">Multi-pass membrane protein</topology>
    </subcellularLocation>
</comment>
<evidence type="ECO:0000256" key="2">
    <source>
        <dbReference type="ARBA" id="ARBA00022448"/>
    </source>
</evidence>
<feature type="transmembrane region" description="Helical" evidence="7">
    <location>
        <begin position="84"/>
        <end position="104"/>
    </location>
</feature>
<dbReference type="PANTHER" id="PTHR30151:SF19">
    <property type="entry name" value="ABC TRANSPORTER PERMEASE"/>
    <property type="match status" value="1"/>
</dbReference>
<sequence>MSNNKYSKEHIKYLQSIKRKRKIILITQISILIIFFTLWELLARIGAIDTFLTSYPSQMWKLFLKLAANGSLFMHIGISVFETVVGFVLGTLFGTLVAILLWWSDFISRVLDPYMVILNALPKTALAPIIIVWAGAGISGIIVTALMVANVSYYK</sequence>